<evidence type="ECO:0000313" key="1">
    <source>
        <dbReference type="EMBL" id="EFJ24247.1"/>
    </source>
</evidence>
<sequence length="476" mass="54800">FQQNIMLVLRRAQFQELSARDLQLTTALNSDYLLTLPIDIDWKSTSSANVIIFRRGYATEKQEGFLFGAKLDYLQSWILRRVFYLFARPLLGKMKKQKVENTWTEALRKWLEEPLAPDELFEYQGHNLPMWAAAQRAVPRYEAVLSSAGSRGKLIRRFLTWMRILPPEKTEVTNLFPESSPTKEPSLRPSYLNRVSMGDILLPALESKLRSSVWEKLKNVFSVFLTKSSLEEPAFKELVVMHERAPVHVGVDPSDHLRLELNTYNNIPVPDLKVVFPNKKLSFRLLDTVRLDLTTIAGLLAFLVNYRFDDLLSSPSAFILDIVATVSLLVFVTRVSLGYKQTWDRYQLLVSKRLNEKTLASGFGVVHFLIDASEEQQFKQAVLLYGLLLHSRLRHEDTNLDHVGSICEQYVNDRFKQQIEMPVKEAVETLSRLGVITVLPKEGKILIQTVPHEEAIGSLRKRWQNLLTGDHKIWHS</sequence>
<dbReference type="FunCoup" id="D8RUP4">
    <property type="interactions" value="771"/>
</dbReference>
<proteinExistence type="predicted"/>
<evidence type="ECO:0008006" key="3">
    <source>
        <dbReference type="Google" id="ProtNLM"/>
    </source>
</evidence>
<dbReference type="Gramene" id="EFJ24247">
    <property type="protein sequence ID" value="EFJ24247"/>
    <property type="gene ID" value="SELMODRAFT_101688"/>
</dbReference>
<dbReference type="Pfam" id="PF12576">
    <property type="entry name" value="DUF3754"/>
    <property type="match status" value="1"/>
</dbReference>
<reference evidence="1 2" key="1">
    <citation type="journal article" date="2011" name="Science">
        <title>The Selaginella genome identifies genetic changes associated with the evolution of vascular plants.</title>
        <authorList>
            <person name="Banks J.A."/>
            <person name="Nishiyama T."/>
            <person name="Hasebe M."/>
            <person name="Bowman J.L."/>
            <person name="Gribskov M."/>
            <person name="dePamphilis C."/>
            <person name="Albert V.A."/>
            <person name="Aono N."/>
            <person name="Aoyama T."/>
            <person name="Ambrose B.A."/>
            <person name="Ashton N.W."/>
            <person name="Axtell M.J."/>
            <person name="Barker E."/>
            <person name="Barker M.S."/>
            <person name="Bennetzen J.L."/>
            <person name="Bonawitz N.D."/>
            <person name="Chapple C."/>
            <person name="Cheng C."/>
            <person name="Correa L.G."/>
            <person name="Dacre M."/>
            <person name="DeBarry J."/>
            <person name="Dreyer I."/>
            <person name="Elias M."/>
            <person name="Engstrom E.M."/>
            <person name="Estelle M."/>
            <person name="Feng L."/>
            <person name="Finet C."/>
            <person name="Floyd S.K."/>
            <person name="Frommer W.B."/>
            <person name="Fujita T."/>
            <person name="Gramzow L."/>
            <person name="Gutensohn M."/>
            <person name="Harholt J."/>
            <person name="Hattori M."/>
            <person name="Heyl A."/>
            <person name="Hirai T."/>
            <person name="Hiwatashi Y."/>
            <person name="Ishikawa M."/>
            <person name="Iwata M."/>
            <person name="Karol K.G."/>
            <person name="Koehler B."/>
            <person name="Kolukisaoglu U."/>
            <person name="Kubo M."/>
            <person name="Kurata T."/>
            <person name="Lalonde S."/>
            <person name="Li K."/>
            <person name="Li Y."/>
            <person name="Litt A."/>
            <person name="Lyons E."/>
            <person name="Manning G."/>
            <person name="Maruyama T."/>
            <person name="Michael T.P."/>
            <person name="Mikami K."/>
            <person name="Miyazaki S."/>
            <person name="Morinaga S."/>
            <person name="Murata T."/>
            <person name="Mueller-Roeber B."/>
            <person name="Nelson D.R."/>
            <person name="Obara M."/>
            <person name="Oguri Y."/>
            <person name="Olmstead R.G."/>
            <person name="Onodera N."/>
            <person name="Petersen B.L."/>
            <person name="Pils B."/>
            <person name="Prigge M."/>
            <person name="Rensing S.A."/>
            <person name="Riano-Pachon D.M."/>
            <person name="Roberts A.W."/>
            <person name="Sato Y."/>
            <person name="Scheller H.V."/>
            <person name="Schulz B."/>
            <person name="Schulz C."/>
            <person name="Shakirov E.V."/>
            <person name="Shibagaki N."/>
            <person name="Shinohara N."/>
            <person name="Shippen D.E."/>
            <person name="Soerensen I."/>
            <person name="Sotooka R."/>
            <person name="Sugimoto N."/>
            <person name="Sugita M."/>
            <person name="Sumikawa N."/>
            <person name="Tanurdzic M."/>
            <person name="Theissen G."/>
            <person name="Ulvskov P."/>
            <person name="Wakazuki S."/>
            <person name="Weng J.K."/>
            <person name="Willats W.W."/>
            <person name="Wipf D."/>
            <person name="Wolf P.G."/>
            <person name="Yang L."/>
            <person name="Zimmer A.D."/>
            <person name="Zhu Q."/>
            <person name="Mitros T."/>
            <person name="Hellsten U."/>
            <person name="Loque D."/>
            <person name="Otillar R."/>
            <person name="Salamov A."/>
            <person name="Schmutz J."/>
            <person name="Shapiro H."/>
            <person name="Lindquist E."/>
            <person name="Lucas S."/>
            <person name="Rokhsar D."/>
            <person name="Grigoriev I.V."/>
        </authorList>
    </citation>
    <scope>NUCLEOTIDE SEQUENCE [LARGE SCALE GENOMIC DNA]</scope>
</reference>
<dbReference type="InterPro" id="IPR022227">
    <property type="entry name" value="DUF3754"/>
</dbReference>
<evidence type="ECO:0000313" key="2">
    <source>
        <dbReference type="Proteomes" id="UP000001514"/>
    </source>
</evidence>
<dbReference type="eggNOG" id="ENOG502QUZS">
    <property type="taxonomic scope" value="Eukaryota"/>
</dbReference>
<dbReference type="KEGG" id="smo:SELMODRAFT_101688"/>
<protein>
    <recommendedName>
        <fullName evidence="3">Aminopeptidase</fullName>
    </recommendedName>
</protein>
<keyword evidence="2" id="KW-1185">Reference proteome</keyword>
<name>D8RUP4_SELML</name>
<dbReference type="EMBL" id="GL377590">
    <property type="protein sequence ID" value="EFJ24247.1"/>
    <property type="molecule type" value="Genomic_DNA"/>
</dbReference>
<dbReference type="HOGENOM" id="CLU_013706_0_0_1"/>
<dbReference type="STRING" id="88036.D8RUP4"/>
<accession>D8RUP4</accession>
<gene>
    <name evidence="1" type="ORF">SELMODRAFT_101688</name>
</gene>
<dbReference type="PANTHER" id="PTHR33645">
    <property type="entry name" value="AMINOPEPTIDASE (DUF3754)"/>
    <property type="match status" value="1"/>
</dbReference>
<dbReference type="AlphaFoldDB" id="D8RUP4"/>
<dbReference type="PANTHER" id="PTHR33645:SF2">
    <property type="entry name" value="FAMILY PROTEIN, PUTATIVE (DUF3754)-RELATED"/>
    <property type="match status" value="1"/>
</dbReference>
<dbReference type="InParanoid" id="D8RUP4"/>
<feature type="non-terminal residue" evidence="1">
    <location>
        <position position="1"/>
    </location>
</feature>
<organism evidence="2">
    <name type="scientific">Selaginella moellendorffii</name>
    <name type="common">Spikemoss</name>
    <dbReference type="NCBI Taxonomy" id="88036"/>
    <lineage>
        <taxon>Eukaryota</taxon>
        <taxon>Viridiplantae</taxon>
        <taxon>Streptophyta</taxon>
        <taxon>Embryophyta</taxon>
        <taxon>Tracheophyta</taxon>
        <taxon>Lycopodiopsida</taxon>
        <taxon>Selaginellales</taxon>
        <taxon>Selaginellaceae</taxon>
        <taxon>Selaginella</taxon>
    </lineage>
</organism>
<dbReference type="Proteomes" id="UP000001514">
    <property type="component" value="Unassembled WGS sequence"/>
</dbReference>